<feature type="region of interest" description="Disordered" evidence="1">
    <location>
        <begin position="22"/>
        <end position="45"/>
    </location>
</feature>
<evidence type="ECO:0000313" key="2">
    <source>
        <dbReference type="EMBL" id="KAB8664820.1"/>
    </source>
</evidence>
<accession>A0A5N6L3D8</accession>
<evidence type="ECO:0000313" key="3">
    <source>
        <dbReference type="Proteomes" id="UP000327013"/>
    </source>
</evidence>
<feature type="compositionally biased region" description="Basic and acidic residues" evidence="1">
    <location>
        <begin position="24"/>
        <end position="45"/>
    </location>
</feature>
<feature type="compositionally biased region" description="Basic and acidic residues" evidence="1">
    <location>
        <begin position="94"/>
        <end position="103"/>
    </location>
</feature>
<comment type="caution">
    <text evidence="2">The sequence shown here is derived from an EMBL/GenBank/DDBJ whole genome shotgun (WGS) entry which is preliminary data.</text>
</comment>
<sequence>MVRAELMLTKVRKISIALPTREIGGGKEEKGRGEGQAKDARPGYDARHGVERAAGGRRGVGNVGVVQVARAPKTSRLRPEDEINLAGRLAEIEAQRDRPESKRPAPVVPPPRWAGKARGMENLPSALQGNLAALTMVMMIAPAAPRNNLFPSVRIAFRCAVRIIANPRSRSRESHPPALRLHSLSRHTLAITGRPTRCLNLDDPSASVRHGCPHEPPATAGRWLVLLNPLACPGSKVAARA</sequence>
<reference evidence="2 3" key="1">
    <citation type="submission" date="2019-06" db="EMBL/GenBank/DDBJ databases">
        <title>A chromosomal-level reference genome of Carpinus fangiana (Coryloideae, Betulaceae).</title>
        <authorList>
            <person name="Yang X."/>
            <person name="Wang Z."/>
            <person name="Zhang L."/>
            <person name="Hao G."/>
            <person name="Liu J."/>
            <person name="Yang Y."/>
        </authorList>
    </citation>
    <scope>NUCLEOTIDE SEQUENCE [LARGE SCALE GENOMIC DNA]</scope>
    <source>
        <strain evidence="2">Cfa_2016G</strain>
        <tissue evidence="2">Leaf</tissue>
    </source>
</reference>
<feature type="region of interest" description="Disordered" evidence="1">
    <location>
        <begin position="94"/>
        <end position="114"/>
    </location>
</feature>
<protein>
    <submittedName>
        <fullName evidence="2">Uncharacterized protein</fullName>
    </submittedName>
</protein>
<dbReference type="Proteomes" id="UP000327013">
    <property type="component" value="Unassembled WGS sequence"/>
</dbReference>
<proteinExistence type="predicted"/>
<dbReference type="EMBL" id="VIBQ01000083">
    <property type="protein sequence ID" value="KAB8664820.1"/>
    <property type="molecule type" value="Genomic_DNA"/>
</dbReference>
<dbReference type="AlphaFoldDB" id="A0A5N6L3D8"/>
<evidence type="ECO:0000256" key="1">
    <source>
        <dbReference type="SAM" id="MobiDB-lite"/>
    </source>
</evidence>
<keyword evidence="3" id="KW-1185">Reference proteome</keyword>
<organism evidence="2 3">
    <name type="scientific">Carpinus fangiana</name>
    <dbReference type="NCBI Taxonomy" id="176857"/>
    <lineage>
        <taxon>Eukaryota</taxon>
        <taxon>Viridiplantae</taxon>
        <taxon>Streptophyta</taxon>
        <taxon>Embryophyta</taxon>
        <taxon>Tracheophyta</taxon>
        <taxon>Spermatophyta</taxon>
        <taxon>Magnoliopsida</taxon>
        <taxon>eudicotyledons</taxon>
        <taxon>Gunneridae</taxon>
        <taxon>Pentapetalae</taxon>
        <taxon>rosids</taxon>
        <taxon>fabids</taxon>
        <taxon>Fagales</taxon>
        <taxon>Betulaceae</taxon>
        <taxon>Carpinus</taxon>
    </lineage>
</organism>
<name>A0A5N6L3D8_9ROSI</name>
<gene>
    <name evidence="2" type="ORF">FH972_026245</name>
</gene>